<dbReference type="InterPro" id="IPR013087">
    <property type="entry name" value="Znf_C2H2_type"/>
</dbReference>
<gene>
    <name evidence="4" type="ORF">LACBIDRAFT_330954</name>
</gene>
<proteinExistence type="predicted"/>
<dbReference type="GeneID" id="6080920"/>
<keyword evidence="1" id="KW-0862">Zinc</keyword>
<keyword evidence="1" id="KW-0479">Metal-binding</keyword>
<evidence type="ECO:0000256" key="1">
    <source>
        <dbReference type="PROSITE-ProRule" id="PRU00042"/>
    </source>
</evidence>
<dbReference type="RefSeq" id="XP_001885278.1">
    <property type="nucleotide sequence ID" value="XM_001885243.1"/>
</dbReference>
<evidence type="ECO:0000256" key="2">
    <source>
        <dbReference type="SAM" id="MobiDB-lite"/>
    </source>
</evidence>
<feature type="compositionally biased region" description="Low complexity" evidence="2">
    <location>
        <begin position="144"/>
        <end position="153"/>
    </location>
</feature>
<dbReference type="InParanoid" id="B0DMS9"/>
<feature type="compositionally biased region" description="Polar residues" evidence="2">
    <location>
        <begin position="131"/>
        <end position="143"/>
    </location>
</feature>
<dbReference type="PROSITE" id="PS50157">
    <property type="entry name" value="ZINC_FINGER_C2H2_2"/>
    <property type="match status" value="1"/>
</dbReference>
<keyword evidence="1" id="KW-0863">Zinc-finger</keyword>
<feature type="region of interest" description="Disordered" evidence="2">
    <location>
        <begin position="129"/>
        <end position="169"/>
    </location>
</feature>
<accession>B0DMS9</accession>
<organism evidence="5">
    <name type="scientific">Laccaria bicolor (strain S238N-H82 / ATCC MYA-4686)</name>
    <name type="common">Bicoloured deceiver</name>
    <name type="synonym">Laccaria laccata var. bicolor</name>
    <dbReference type="NCBI Taxonomy" id="486041"/>
    <lineage>
        <taxon>Eukaryota</taxon>
        <taxon>Fungi</taxon>
        <taxon>Dikarya</taxon>
        <taxon>Basidiomycota</taxon>
        <taxon>Agaricomycotina</taxon>
        <taxon>Agaricomycetes</taxon>
        <taxon>Agaricomycetidae</taxon>
        <taxon>Agaricales</taxon>
        <taxon>Agaricineae</taxon>
        <taxon>Hydnangiaceae</taxon>
        <taxon>Laccaria</taxon>
    </lineage>
</organism>
<dbReference type="EMBL" id="DS547120">
    <property type="protein sequence ID" value="EDR04023.1"/>
    <property type="molecule type" value="Genomic_DNA"/>
</dbReference>
<evidence type="ECO:0000313" key="4">
    <source>
        <dbReference type="EMBL" id="EDR04023.1"/>
    </source>
</evidence>
<evidence type="ECO:0000259" key="3">
    <source>
        <dbReference type="PROSITE" id="PS50157"/>
    </source>
</evidence>
<dbReference type="GO" id="GO:0008270">
    <property type="term" value="F:zinc ion binding"/>
    <property type="evidence" value="ECO:0007669"/>
    <property type="project" value="UniProtKB-KW"/>
</dbReference>
<feature type="domain" description="C2H2-type" evidence="3">
    <location>
        <begin position="286"/>
        <end position="313"/>
    </location>
</feature>
<name>B0DMS9_LACBS</name>
<protein>
    <submittedName>
        <fullName evidence="4">Predicted protein</fullName>
    </submittedName>
</protein>
<reference evidence="4 5" key="1">
    <citation type="journal article" date="2008" name="Nature">
        <title>The genome of Laccaria bicolor provides insights into mycorrhizal symbiosis.</title>
        <authorList>
            <person name="Martin F."/>
            <person name="Aerts A."/>
            <person name="Ahren D."/>
            <person name="Brun A."/>
            <person name="Danchin E.G.J."/>
            <person name="Duchaussoy F."/>
            <person name="Gibon J."/>
            <person name="Kohler A."/>
            <person name="Lindquist E."/>
            <person name="Pereda V."/>
            <person name="Salamov A."/>
            <person name="Shapiro H.J."/>
            <person name="Wuyts J."/>
            <person name="Blaudez D."/>
            <person name="Buee M."/>
            <person name="Brokstein P."/>
            <person name="Canbaeck B."/>
            <person name="Cohen D."/>
            <person name="Courty P.E."/>
            <person name="Coutinho P.M."/>
            <person name="Delaruelle C."/>
            <person name="Detter J.C."/>
            <person name="Deveau A."/>
            <person name="DiFazio S."/>
            <person name="Duplessis S."/>
            <person name="Fraissinet-Tachet L."/>
            <person name="Lucic E."/>
            <person name="Frey-Klett P."/>
            <person name="Fourrey C."/>
            <person name="Feussner I."/>
            <person name="Gay G."/>
            <person name="Grimwood J."/>
            <person name="Hoegger P.J."/>
            <person name="Jain P."/>
            <person name="Kilaru S."/>
            <person name="Labbe J."/>
            <person name="Lin Y.C."/>
            <person name="Legue V."/>
            <person name="Le Tacon F."/>
            <person name="Marmeisse R."/>
            <person name="Melayah D."/>
            <person name="Montanini B."/>
            <person name="Muratet M."/>
            <person name="Nehls U."/>
            <person name="Niculita-Hirzel H."/>
            <person name="Oudot-Le Secq M.P."/>
            <person name="Peter M."/>
            <person name="Quesneville H."/>
            <person name="Rajashekar B."/>
            <person name="Reich M."/>
            <person name="Rouhier N."/>
            <person name="Schmutz J."/>
            <person name="Yin T."/>
            <person name="Chalot M."/>
            <person name="Henrissat B."/>
            <person name="Kuees U."/>
            <person name="Lucas S."/>
            <person name="Van de Peer Y."/>
            <person name="Podila G.K."/>
            <person name="Polle A."/>
            <person name="Pukkila P.J."/>
            <person name="Richardson P.M."/>
            <person name="Rouze P."/>
            <person name="Sanders I.R."/>
            <person name="Stajich J.E."/>
            <person name="Tunlid A."/>
            <person name="Tuskan G."/>
            <person name="Grigoriev I.V."/>
        </authorList>
    </citation>
    <scope>NUCLEOTIDE SEQUENCE [LARGE SCALE GENOMIC DNA]</scope>
    <source>
        <strain evidence="5">S238N-H82 / ATCC MYA-4686</strain>
    </source>
</reference>
<evidence type="ECO:0000313" key="5">
    <source>
        <dbReference type="Proteomes" id="UP000001194"/>
    </source>
</evidence>
<dbReference type="HOGENOM" id="CLU_844855_0_0_1"/>
<dbReference type="Proteomes" id="UP000001194">
    <property type="component" value="Unassembled WGS sequence"/>
</dbReference>
<sequence>MAHTTYPTPVPQFQAVHSFDPSLPQPSAHIQLSMSPYPQLSGTPQFVFPAHRRYSSFPHISTSFPDLAADRTATEQPSFNDHEASYQQLNFFEGQHGCAFKVEDSPPILFEASCEVSLVSGQTHVDEGYTQCPTGSQERTSVKSSSSVCGSSDADSDADSEAAPSPLPKRGKACCGAIRGGGRWKAQDPESRFVICKYGEREGQICGAIIKVFRGRRSQLQNHLYEVHWNGDKTGTAECLWGPPNHACPSEVPMKKEAMARHILDSPHSFGDRDDEPARKIVFNDFLCPYCGKSFCRSDSMFRHVTFNRNEDVVRKVAMEVLENIGRREFFKIVFGCI</sequence>
<keyword evidence="5" id="KW-1185">Reference proteome</keyword>
<dbReference type="KEGG" id="lbc:LACBIDRAFT_330954"/>
<dbReference type="OrthoDB" id="10359356at2759"/>
<dbReference type="AlphaFoldDB" id="B0DMS9"/>